<reference evidence="6" key="1">
    <citation type="submission" date="2017-02" db="EMBL/GenBank/DDBJ databases">
        <authorList>
            <person name="Varghese N."/>
            <person name="Submissions S."/>
        </authorList>
    </citation>
    <scope>NUCLEOTIDE SEQUENCE [LARGE SCALE GENOMIC DNA]</scope>
    <source>
        <strain evidence="6">ATCC 27094</strain>
    </source>
</reference>
<keyword evidence="1" id="KW-0805">Transcription regulation</keyword>
<dbReference type="PANTHER" id="PTHR24567:SF74">
    <property type="entry name" value="HTH-TYPE TRANSCRIPTIONAL REGULATOR ARCR"/>
    <property type="match status" value="1"/>
</dbReference>
<evidence type="ECO:0000259" key="4">
    <source>
        <dbReference type="PROSITE" id="PS50042"/>
    </source>
</evidence>
<keyword evidence="5" id="KW-0418">Kinase</keyword>
<keyword evidence="6" id="KW-1185">Reference proteome</keyword>
<dbReference type="STRING" id="225324.SAMN02745126_05493"/>
<proteinExistence type="predicted"/>
<gene>
    <name evidence="5" type="ORF">SAMN02745126_05493</name>
</gene>
<protein>
    <submittedName>
        <fullName evidence="5">cAMP-binding domain of CRP or a regulatory subunit of cAMP-dependent protein kinases</fullName>
    </submittedName>
</protein>
<feature type="domain" description="Cyclic nucleotide-binding" evidence="4">
    <location>
        <begin position="38"/>
        <end position="114"/>
    </location>
</feature>
<dbReference type="PROSITE" id="PS50042">
    <property type="entry name" value="CNMP_BINDING_3"/>
    <property type="match status" value="1"/>
</dbReference>
<dbReference type="GO" id="GO:0005829">
    <property type="term" value="C:cytosol"/>
    <property type="evidence" value="ECO:0007669"/>
    <property type="project" value="TreeGrafter"/>
</dbReference>
<dbReference type="GO" id="GO:0016301">
    <property type="term" value="F:kinase activity"/>
    <property type="evidence" value="ECO:0007669"/>
    <property type="project" value="UniProtKB-KW"/>
</dbReference>
<dbReference type="Proteomes" id="UP000190092">
    <property type="component" value="Unassembled WGS sequence"/>
</dbReference>
<dbReference type="InterPro" id="IPR014710">
    <property type="entry name" value="RmlC-like_jellyroll"/>
</dbReference>
<name>A0A1T4T1D5_9HYPH</name>
<dbReference type="SUPFAM" id="SSF46785">
    <property type="entry name" value="Winged helix' DNA-binding domain"/>
    <property type="match status" value="1"/>
</dbReference>
<dbReference type="SUPFAM" id="SSF51206">
    <property type="entry name" value="cAMP-binding domain-like"/>
    <property type="match status" value="1"/>
</dbReference>
<keyword evidence="5" id="KW-0808">Transferase</keyword>
<evidence type="ECO:0000313" key="6">
    <source>
        <dbReference type="Proteomes" id="UP000190092"/>
    </source>
</evidence>
<keyword evidence="2" id="KW-0238">DNA-binding</keyword>
<evidence type="ECO:0000256" key="2">
    <source>
        <dbReference type="ARBA" id="ARBA00023125"/>
    </source>
</evidence>
<dbReference type="Pfam" id="PF13545">
    <property type="entry name" value="HTH_Crp_2"/>
    <property type="match status" value="1"/>
</dbReference>
<organism evidence="5 6">
    <name type="scientific">Enhydrobacter aerosaccus</name>
    <dbReference type="NCBI Taxonomy" id="225324"/>
    <lineage>
        <taxon>Bacteria</taxon>
        <taxon>Pseudomonadati</taxon>
        <taxon>Pseudomonadota</taxon>
        <taxon>Alphaproteobacteria</taxon>
        <taxon>Hyphomicrobiales</taxon>
        <taxon>Enhydrobacter</taxon>
    </lineage>
</organism>
<evidence type="ECO:0000256" key="1">
    <source>
        <dbReference type="ARBA" id="ARBA00023015"/>
    </source>
</evidence>
<dbReference type="PANTHER" id="PTHR24567">
    <property type="entry name" value="CRP FAMILY TRANSCRIPTIONAL REGULATORY PROTEIN"/>
    <property type="match status" value="1"/>
</dbReference>
<dbReference type="InterPro" id="IPR000595">
    <property type="entry name" value="cNMP-bd_dom"/>
</dbReference>
<dbReference type="Gene3D" id="1.10.10.10">
    <property type="entry name" value="Winged helix-like DNA-binding domain superfamily/Winged helix DNA-binding domain"/>
    <property type="match status" value="1"/>
</dbReference>
<evidence type="ECO:0000313" key="5">
    <source>
        <dbReference type="EMBL" id="SKA34179.1"/>
    </source>
</evidence>
<dbReference type="EMBL" id="FUWJ01000011">
    <property type="protein sequence ID" value="SKA34179.1"/>
    <property type="molecule type" value="Genomic_DNA"/>
</dbReference>
<dbReference type="GO" id="GO:0003700">
    <property type="term" value="F:DNA-binding transcription factor activity"/>
    <property type="evidence" value="ECO:0007669"/>
    <property type="project" value="TreeGrafter"/>
</dbReference>
<dbReference type="InterPro" id="IPR036390">
    <property type="entry name" value="WH_DNA-bd_sf"/>
</dbReference>
<dbReference type="RefSeq" id="WP_218191345.1">
    <property type="nucleotide sequence ID" value="NZ_FUWJ01000011.1"/>
</dbReference>
<accession>A0A1T4T1D5</accession>
<evidence type="ECO:0000256" key="3">
    <source>
        <dbReference type="ARBA" id="ARBA00023163"/>
    </source>
</evidence>
<dbReference type="InterPro" id="IPR036388">
    <property type="entry name" value="WH-like_DNA-bd_sf"/>
</dbReference>
<dbReference type="Gene3D" id="2.60.120.10">
    <property type="entry name" value="Jelly Rolls"/>
    <property type="match status" value="1"/>
</dbReference>
<dbReference type="GO" id="GO:0003677">
    <property type="term" value="F:DNA binding"/>
    <property type="evidence" value="ECO:0007669"/>
    <property type="project" value="UniProtKB-KW"/>
</dbReference>
<sequence>MTGPIVRASPGLDATMATSALRPRDSDKGKQQPYRNVLLRSLPEADLKELAKHLQPVALTRRLALETPGAAISNVVFPESGVVSILARAPRDRRIEVGLVGFDGMTGFTALLGDNIAINETIVQVAGDGWRISTAALLQLTRGSPTLLSALLRYVHAFMAQSMQTALANGSAKLEERVARWLLMSHDRVHSDELALTHDFLAQMLGVRRAGVTIALQILESKRLIRARRSLITILDRAGLKRQANGSYGAAETVYDRLFRPDWRTAAD</sequence>
<dbReference type="AlphaFoldDB" id="A0A1T4T1D5"/>
<dbReference type="InterPro" id="IPR018490">
    <property type="entry name" value="cNMP-bd_dom_sf"/>
</dbReference>
<dbReference type="InterPro" id="IPR012318">
    <property type="entry name" value="HTH_CRP"/>
</dbReference>
<dbReference type="InterPro" id="IPR050397">
    <property type="entry name" value="Env_Response_Regulators"/>
</dbReference>
<keyword evidence="3" id="KW-0804">Transcription</keyword>